<dbReference type="AlphaFoldDB" id="A0A2H4TKN1"/>
<accession>A0A2H4TKN1</accession>
<proteinExistence type="predicted"/>
<protein>
    <submittedName>
        <fullName evidence="1">Uncharacterized protein</fullName>
    </submittedName>
</protein>
<keyword evidence="1" id="KW-0614">Plasmid</keyword>
<dbReference type="EMBL" id="CP024976">
    <property type="protein sequence ID" value="ATZ30103.1"/>
    <property type="molecule type" value="Genomic_DNA"/>
</dbReference>
<geneLocation type="plasmid" evidence="2">
    <name>pcv839-15-p2</name>
</geneLocation>
<reference evidence="1 2" key="1">
    <citation type="submission" date="2017-11" db="EMBL/GenBank/DDBJ databases">
        <title>Escherichia coli CV839-15 Genome sequencing and assembly.</title>
        <authorList>
            <person name="Li Z."/>
            <person name="Song N."/>
            <person name="Li W."/>
            <person name="Philip H.R."/>
            <person name="Bu Z."/>
            <person name="Siguo L."/>
        </authorList>
    </citation>
    <scope>NUCLEOTIDE SEQUENCE [LARGE SCALE GENOMIC DNA]</scope>
    <source>
        <strain evidence="1 2">CV839-15</strain>
        <plasmid evidence="2">Plasmid pcv839-15-p2</plasmid>
    </source>
</reference>
<dbReference type="Proteomes" id="UP000236551">
    <property type="component" value="Plasmid pCV839-15-p2"/>
</dbReference>
<organism evidence="1 2">
    <name type="scientific">Escherichia coli</name>
    <dbReference type="NCBI Taxonomy" id="562"/>
    <lineage>
        <taxon>Bacteria</taxon>
        <taxon>Pseudomonadati</taxon>
        <taxon>Pseudomonadota</taxon>
        <taxon>Gammaproteobacteria</taxon>
        <taxon>Enterobacterales</taxon>
        <taxon>Enterobacteriaceae</taxon>
        <taxon>Escherichia</taxon>
    </lineage>
</organism>
<gene>
    <name evidence="1" type="ORF">CV83915_2p0100</name>
</gene>
<sequence length="53" mass="6135">MFWLPSSRQKCRQTVLTCGLQGWLLSNEQNTIIRTLAEKRFPPVRATNSVTEQ</sequence>
<name>A0A2H4TKN1_ECOLX</name>
<evidence type="ECO:0000313" key="2">
    <source>
        <dbReference type="Proteomes" id="UP000236551"/>
    </source>
</evidence>
<evidence type="ECO:0000313" key="1">
    <source>
        <dbReference type="EMBL" id="ATZ30103.1"/>
    </source>
</evidence>